<protein>
    <recommendedName>
        <fullName evidence="2">Calmodulin-binding domain-containing protein</fullName>
    </recommendedName>
</protein>
<reference evidence="3" key="1">
    <citation type="submission" date="2019-09" db="EMBL/GenBank/DDBJ databases">
        <authorList>
            <person name="Zhang L."/>
        </authorList>
    </citation>
    <scope>NUCLEOTIDE SEQUENCE</scope>
</reference>
<feature type="compositionally biased region" description="Acidic residues" evidence="1">
    <location>
        <begin position="328"/>
        <end position="347"/>
    </location>
</feature>
<evidence type="ECO:0000259" key="2">
    <source>
        <dbReference type="SMART" id="SM01054"/>
    </source>
</evidence>
<dbReference type="Pfam" id="PF07839">
    <property type="entry name" value="CaM_binding"/>
    <property type="match status" value="1"/>
</dbReference>
<organism evidence="3">
    <name type="scientific">Nymphaea colorata</name>
    <name type="common">pocket water lily</name>
    <dbReference type="NCBI Taxonomy" id="210225"/>
    <lineage>
        <taxon>Eukaryota</taxon>
        <taxon>Viridiplantae</taxon>
        <taxon>Streptophyta</taxon>
        <taxon>Embryophyta</taxon>
        <taxon>Tracheophyta</taxon>
        <taxon>Spermatophyta</taxon>
        <taxon>Magnoliopsida</taxon>
        <taxon>Nymphaeales</taxon>
        <taxon>Nymphaeaceae</taxon>
        <taxon>Nymphaea</taxon>
    </lineage>
</organism>
<feature type="compositionally biased region" description="Polar residues" evidence="1">
    <location>
        <begin position="17"/>
        <end position="44"/>
    </location>
</feature>
<feature type="region of interest" description="Disordered" evidence="1">
    <location>
        <begin position="1"/>
        <end position="199"/>
    </location>
</feature>
<sequence length="682" mass="72798">MAARTKDVETGRKGGAPSSSSDAFSRPAQKSKSNPRPSLSSVAGSSPDRGATTGKHLPHYLRPTISSCHGRGATDTQVPAKATRNPAHPKSPSPSPSPSSSKSTSMRRKSYSTSTSPKEGSSKASNVPFSKTAVFSRSASTKILKPHERSSPTTTAAATKSAATKKIKGGVTSDPRKAVGKGNRDAAPTSGGEDKVEEKTMIIQEPRGTHVGKNLKNSVASDSLHVSSDQLTQTAAAATVNIASDDSNDPTDLKMAAFSKEQQAGTETFSPKSPDSNTEFKLENGDNEESHDKGKILDPVVQTKKGFDADASAINGDHDSGCLQKNEEAEEDEGNREQAEADAEGDSCNDPTDSFDRKQERAKETEDGERVAEPSTLNNGTPNAREGQELCRASVLSPTTEDGANKPRKLEFRRGNILSPKVEDDVNTPRKLEFKRGNTVSLKVEDDVNTPRKLEFRRGNTVSPKVEDDVNTPRKLEFRKGTVLSRKAEEDVNTPRKLEFRRGRAADKDNDQGGGQEKDGAVAYNQVIEETASKLVNARRSKVRALVGAFETVISIHETDAQSSQSHTPAPIPAVAPSSSDSGPASPPGQLPPSGSTPPPASVLVPVPDLASIPPPSPTSALNLGEDPSKGQEEEEEEEEEEADDKEGEEEKEAEEEEEEEVDDKEGEEEKEEGGEAADHRS</sequence>
<accession>A0A5K1FC51</accession>
<proteinExistence type="predicted"/>
<dbReference type="SMART" id="SM01054">
    <property type="entry name" value="CaM_binding"/>
    <property type="match status" value="1"/>
</dbReference>
<feature type="compositionally biased region" description="Acidic residues" evidence="1">
    <location>
        <begin position="633"/>
        <end position="676"/>
    </location>
</feature>
<feature type="compositionally biased region" description="Basic and acidic residues" evidence="1">
    <location>
        <begin position="354"/>
        <end position="372"/>
    </location>
</feature>
<feature type="compositionally biased region" description="Polar residues" evidence="1">
    <location>
        <begin position="117"/>
        <end position="141"/>
    </location>
</feature>
<name>A0A5K1FC51_9MAGN</name>
<evidence type="ECO:0000256" key="1">
    <source>
        <dbReference type="SAM" id="MobiDB-lite"/>
    </source>
</evidence>
<feature type="compositionally biased region" description="Low complexity" evidence="1">
    <location>
        <begin position="573"/>
        <end position="584"/>
    </location>
</feature>
<dbReference type="InterPro" id="IPR012417">
    <property type="entry name" value="CaM-bd_dom_pln"/>
</dbReference>
<feature type="compositionally biased region" description="Basic and acidic residues" evidence="1">
    <location>
        <begin position="1"/>
        <end position="12"/>
    </location>
</feature>
<evidence type="ECO:0000313" key="3">
    <source>
        <dbReference type="EMBL" id="VVW60808.1"/>
    </source>
</evidence>
<gene>
    <name evidence="3" type="ORF">NYM_LOCUS23004</name>
</gene>
<feature type="compositionally biased region" description="Basic and acidic residues" evidence="1">
    <location>
        <begin position="484"/>
        <end position="520"/>
    </location>
</feature>
<dbReference type="AlphaFoldDB" id="A0A5K1FC51"/>
<dbReference type="PANTHER" id="PTHR33349">
    <property type="entry name" value="EMB|CAB62594.1"/>
    <property type="match status" value="1"/>
</dbReference>
<feature type="domain" description="Calmodulin-binding" evidence="2">
    <location>
        <begin position="450"/>
        <end position="555"/>
    </location>
</feature>
<dbReference type="OMA" id="HFRRADD"/>
<dbReference type="Gramene" id="NC7G0154270.1">
    <property type="protein sequence ID" value="NC7G0154270.1:cds"/>
    <property type="gene ID" value="NC7G0154270"/>
</dbReference>
<feature type="compositionally biased region" description="Pro residues" evidence="1">
    <location>
        <begin position="585"/>
        <end position="601"/>
    </location>
</feature>
<feature type="region of interest" description="Disordered" evidence="1">
    <location>
        <begin position="558"/>
        <end position="682"/>
    </location>
</feature>
<feature type="region of interest" description="Disordered" evidence="1">
    <location>
        <begin position="484"/>
        <end position="522"/>
    </location>
</feature>
<dbReference type="GO" id="GO:0005516">
    <property type="term" value="F:calmodulin binding"/>
    <property type="evidence" value="ECO:0007669"/>
    <property type="project" value="InterPro"/>
</dbReference>
<feature type="region of interest" description="Disordered" evidence="1">
    <location>
        <begin position="242"/>
        <end position="411"/>
    </location>
</feature>
<dbReference type="OrthoDB" id="1939646at2759"/>
<dbReference type="EMBL" id="LR721785">
    <property type="protein sequence ID" value="VVW60808.1"/>
    <property type="molecule type" value="Genomic_DNA"/>
</dbReference>
<feature type="compositionally biased region" description="Basic and acidic residues" evidence="1">
    <location>
        <begin position="278"/>
        <end position="296"/>
    </location>
</feature>
<dbReference type="PANTHER" id="PTHR33349:SF41">
    <property type="entry name" value="EMB|CAB62594.1"/>
    <property type="match status" value="1"/>
</dbReference>
<feature type="compositionally biased region" description="Polar residues" evidence="1">
    <location>
        <begin position="260"/>
        <end position="277"/>
    </location>
</feature>
<feature type="compositionally biased region" description="Low complexity" evidence="1">
    <location>
        <begin position="151"/>
        <end position="162"/>
    </location>
</feature>